<name>A0ABT3Z366_9HYPH</name>
<protein>
    <submittedName>
        <fullName evidence="1">Uncharacterized protein</fullName>
    </submittedName>
</protein>
<comment type="caution">
    <text evidence="1">The sequence shown here is derived from an EMBL/GenBank/DDBJ whole genome shotgun (WGS) entry which is preliminary data.</text>
</comment>
<accession>A0ABT3Z366</accession>
<evidence type="ECO:0000313" key="2">
    <source>
        <dbReference type="Proteomes" id="UP001073227"/>
    </source>
</evidence>
<evidence type="ECO:0000313" key="1">
    <source>
        <dbReference type="EMBL" id="MCY0146212.1"/>
    </source>
</evidence>
<reference evidence="1" key="1">
    <citation type="submission" date="2022-10" db="EMBL/GenBank/DDBJ databases">
        <title>Hoeflea sp. G2-23, isolated from marine algae.</title>
        <authorList>
            <person name="Kristyanto S."/>
            <person name="Kim J.M."/>
            <person name="Jeon C.O."/>
        </authorList>
    </citation>
    <scope>NUCLEOTIDE SEQUENCE</scope>
    <source>
        <strain evidence="1">G2-23</strain>
    </source>
</reference>
<sequence length="59" mass="6669">MTEDKKTEKMEALALLIYKALEESDPEAYMGDFDTAYPVTIDGKVNLLVAARFLAERIE</sequence>
<dbReference type="EMBL" id="JAOVZR010000001">
    <property type="protein sequence ID" value="MCY0146212.1"/>
    <property type="molecule type" value="Genomic_DNA"/>
</dbReference>
<dbReference type="RefSeq" id="WP_267651898.1">
    <property type="nucleotide sequence ID" value="NZ_JAOVZR010000001.1"/>
</dbReference>
<keyword evidence="2" id="KW-1185">Reference proteome</keyword>
<proteinExistence type="predicted"/>
<organism evidence="1 2">
    <name type="scientific">Hoeflea algicola</name>
    <dbReference type="NCBI Taxonomy" id="2983763"/>
    <lineage>
        <taxon>Bacteria</taxon>
        <taxon>Pseudomonadati</taxon>
        <taxon>Pseudomonadota</taxon>
        <taxon>Alphaproteobacteria</taxon>
        <taxon>Hyphomicrobiales</taxon>
        <taxon>Rhizobiaceae</taxon>
        <taxon>Hoeflea</taxon>
    </lineage>
</organism>
<gene>
    <name evidence="1" type="ORF">OEG84_00380</name>
</gene>
<dbReference type="Proteomes" id="UP001073227">
    <property type="component" value="Unassembled WGS sequence"/>
</dbReference>